<evidence type="ECO:0000313" key="3">
    <source>
        <dbReference type="EMBL" id="KAK1857378.1"/>
    </source>
</evidence>
<protein>
    <recommendedName>
        <fullName evidence="2">F-box domain-containing protein</fullName>
    </recommendedName>
</protein>
<proteinExistence type="predicted"/>
<accession>A0ABQ9T982</accession>
<dbReference type="Pfam" id="PF12937">
    <property type="entry name" value="F-box-like"/>
    <property type="match status" value="1"/>
</dbReference>
<dbReference type="InterPro" id="IPR001810">
    <property type="entry name" value="F-box_dom"/>
</dbReference>
<evidence type="ECO:0000313" key="4">
    <source>
        <dbReference type="Proteomes" id="UP000798662"/>
    </source>
</evidence>
<feature type="domain" description="F-box" evidence="2">
    <location>
        <begin position="96"/>
        <end position="143"/>
    </location>
</feature>
<organism evidence="3 4">
    <name type="scientific">Pyropia yezoensis</name>
    <name type="common">Susabi-nori</name>
    <name type="synonym">Porphyra yezoensis</name>
    <dbReference type="NCBI Taxonomy" id="2788"/>
    <lineage>
        <taxon>Eukaryota</taxon>
        <taxon>Rhodophyta</taxon>
        <taxon>Bangiophyceae</taxon>
        <taxon>Bangiales</taxon>
        <taxon>Bangiaceae</taxon>
        <taxon>Pyropia</taxon>
    </lineage>
</organism>
<feature type="region of interest" description="Disordered" evidence="1">
    <location>
        <begin position="382"/>
        <end position="401"/>
    </location>
</feature>
<name>A0ABQ9T982_PYRYE</name>
<evidence type="ECO:0000259" key="2">
    <source>
        <dbReference type="PROSITE" id="PS50181"/>
    </source>
</evidence>
<gene>
    <name evidence="3" type="ORF">I4F81_012937</name>
</gene>
<dbReference type="Proteomes" id="UP000798662">
    <property type="component" value="Unassembled WGS sequence"/>
</dbReference>
<dbReference type="InterPro" id="IPR036047">
    <property type="entry name" value="F-box-like_dom_sf"/>
</dbReference>
<dbReference type="SUPFAM" id="SSF81383">
    <property type="entry name" value="F-box domain"/>
    <property type="match status" value="1"/>
</dbReference>
<reference evidence="3" key="1">
    <citation type="submission" date="2019-11" db="EMBL/GenBank/DDBJ databases">
        <title>Nori genome reveals adaptations in red seaweeds to the harsh intertidal environment.</title>
        <authorList>
            <person name="Wang D."/>
            <person name="Mao Y."/>
        </authorList>
    </citation>
    <scope>NUCLEOTIDE SEQUENCE [LARGE SCALE GENOMIC DNA]</scope>
    <source>
        <tissue evidence="3">Gametophyte</tissue>
    </source>
</reference>
<dbReference type="PROSITE" id="PS50181">
    <property type="entry name" value="FBOX"/>
    <property type="match status" value="1"/>
</dbReference>
<keyword evidence="4" id="KW-1185">Reference proteome</keyword>
<evidence type="ECO:0000256" key="1">
    <source>
        <dbReference type="SAM" id="MobiDB-lite"/>
    </source>
</evidence>
<dbReference type="EMBL" id="WMLA01000020">
    <property type="protein sequence ID" value="KAK1857378.1"/>
    <property type="molecule type" value="Genomic_DNA"/>
</dbReference>
<comment type="caution">
    <text evidence="3">The sequence shown here is derived from an EMBL/GenBank/DDBJ whole genome shotgun (WGS) entry which is preliminary data.</text>
</comment>
<sequence>MASLPFFRTCDPPSWPVRLLPPPVFPPACFIRPPSCRPALSLAPPTLAGAPRSRWRPPLSLAPPASVIPCCYSPSDAPPPPPARPPRIRLARTMDPPRLDTLPTELLFAVATRLPPRSIGRLAATCRATAAALKGPPSVWERLLPPELRAAAAAAAAAGDPAQTGAAAGSRTTAATGLAAAPNAETAALLAAMSSGGLPVARNAAGVPSAVVVLPAADAVSEVASGARPLPPCPPAGAPWRLVLPLAGAAVTCGHVNDHWQVVPGGGPAGCDALRLEAVRWFDVVATAMALPAGAYAVALEMAPARQRCPPWTPTLHGVGVVVEVLASGVAATDDGASEADDPPVAPPPRVVTRQSPGALVALALPFLAQAETAAAQRAARRAADGSGYDDGSDRRGGQEGGGVYRADVDLLADTAAERFAYAAFRGTLPWARVTLSRRLVVPAGGGVRVALVGHDVSVRKSGVLFGGVRLTPLEGSAAVDIQR</sequence>